<dbReference type="PROSITE" id="PS00518">
    <property type="entry name" value="ZF_RING_1"/>
    <property type="match status" value="1"/>
</dbReference>
<keyword evidence="2 4" id="KW-0863">Zinc-finger</keyword>
<sequence length="389" mass="42882">MDETDQSVKQIMESLGLVNFKMEETYSTCVYCDKKLLEGYGNFTTCGHGFCKTCLKSWSLSHMYKPISCRKCCSLVSIGDFTKCLSTTELQQIKQGITWYYIQETPEVVVTLCKNPKGCSGVLIKHTGYIQCPNCNLWMCTSCGVFNNVCHKQKTCEEFQLNPTPPLWVLAEEAKQWTIDNWSVSMPPIQHIYHNESLLDADCPAHIKFENGTKGLGIKDLTQSPQSYFFAWHGTSFNAIAPICRGGLDPRYRSGQAYGPGEYFGWNAGVSYGYCRGGSHMLVFVILNGPHVHAIPGFCYVVNNPFGDVAYCLPLLVVNFSFAHYPLSFERSMIASSTLPVPMLVPTPGPSPTPATTSSPDPPSAPAISTSATDSKPADSVDNNNCLIS</sequence>
<reference evidence="7" key="1">
    <citation type="journal article" date="2020" name="J. Eukaryot. Microbiol.">
        <title>De novo Sequencing, Assembly and Annotation of the Transcriptome for the Free-Living Testate Amoeba Arcella intermedia.</title>
        <authorList>
            <person name="Ribeiro G.M."/>
            <person name="Porfirio-Sousa A.L."/>
            <person name="Maurer-Alcala X.X."/>
            <person name="Katz L.A."/>
            <person name="Lahr D.J.G."/>
        </authorList>
    </citation>
    <scope>NUCLEOTIDE SEQUENCE</scope>
</reference>
<dbReference type="EMBL" id="GIBP01003571">
    <property type="protein sequence ID" value="NDV32540.1"/>
    <property type="molecule type" value="Transcribed_RNA"/>
</dbReference>
<keyword evidence="3" id="KW-0862">Zinc</keyword>
<dbReference type="InterPro" id="IPR001841">
    <property type="entry name" value="Znf_RING"/>
</dbReference>
<evidence type="ECO:0000256" key="2">
    <source>
        <dbReference type="ARBA" id="ARBA00022771"/>
    </source>
</evidence>
<protein>
    <recommendedName>
        <fullName evidence="6">RING-type domain-containing protein</fullName>
    </recommendedName>
</protein>
<accession>A0A6B2L6K5</accession>
<dbReference type="GO" id="GO:0008270">
    <property type="term" value="F:zinc ion binding"/>
    <property type="evidence" value="ECO:0007669"/>
    <property type="project" value="UniProtKB-KW"/>
</dbReference>
<dbReference type="InterPro" id="IPR017907">
    <property type="entry name" value="Znf_RING_CS"/>
</dbReference>
<evidence type="ECO:0000256" key="5">
    <source>
        <dbReference type="SAM" id="MobiDB-lite"/>
    </source>
</evidence>
<proteinExistence type="predicted"/>
<evidence type="ECO:0000313" key="7">
    <source>
        <dbReference type="EMBL" id="NDV32540.1"/>
    </source>
</evidence>
<evidence type="ECO:0000256" key="4">
    <source>
        <dbReference type="PROSITE-ProRule" id="PRU00175"/>
    </source>
</evidence>
<dbReference type="SUPFAM" id="SSF57850">
    <property type="entry name" value="RING/U-box"/>
    <property type="match status" value="1"/>
</dbReference>
<evidence type="ECO:0000256" key="1">
    <source>
        <dbReference type="ARBA" id="ARBA00022723"/>
    </source>
</evidence>
<feature type="compositionally biased region" description="Low complexity" evidence="5">
    <location>
        <begin position="366"/>
        <end position="375"/>
    </location>
</feature>
<name>A0A6B2L6K5_9EUKA</name>
<organism evidence="7">
    <name type="scientific">Arcella intermedia</name>
    <dbReference type="NCBI Taxonomy" id="1963864"/>
    <lineage>
        <taxon>Eukaryota</taxon>
        <taxon>Amoebozoa</taxon>
        <taxon>Tubulinea</taxon>
        <taxon>Elardia</taxon>
        <taxon>Arcellinida</taxon>
        <taxon>Sphaerothecina</taxon>
        <taxon>Arcellidae</taxon>
        <taxon>Arcella</taxon>
    </lineage>
</organism>
<dbReference type="AlphaFoldDB" id="A0A6B2L6K5"/>
<dbReference type="PROSITE" id="PS50089">
    <property type="entry name" value="ZF_RING_2"/>
    <property type="match status" value="1"/>
</dbReference>
<evidence type="ECO:0000256" key="3">
    <source>
        <dbReference type="ARBA" id="ARBA00022833"/>
    </source>
</evidence>
<feature type="region of interest" description="Disordered" evidence="5">
    <location>
        <begin position="345"/>
        <end position="389"/>
    </location>
</feature>
<feature type="domain" description="RING-type" evidence="6">
    <location>
        <begin position="29"/>
        <end position="72"/>
    </location>
</feature>
<dbReference type="Gene3D" id="3.90.228.10">
    <property type="match status" value="1"/>
</dbReference>
<dbReference type="SUPFAM" id="SSF56399">
    <property type="entry name" value="ADP-ribosylation"/>
    <property type="match status" value="1"/>
</dbReference>
<keyword evidence="1" id="KW-0479">Metal-binding</keyword>
<evidence type="ECO:0000259" key="6">
    <source>
        <dbReference type="PROSITE" id="PS50089"/>
    </source>
</evidence>